<comment type="caution">
    <text evidence="1">The sequence shown here is derived from an EMBL/GenBank/DDBJ whole genome shotgun (WGS) entry which is preliminary data.</text>
</comment>
<evidence type="ECO:0000313" key="2">
    <source>
        <dbReference type="Proteomes" id="UP000796761"/>
    </source>
</evidence>
<sequence length="71" mass="7807">MIEVLRAQTLKGVPGLAEVERLPSLGGLVCISMRTECKNNGTGHSGLSQGCLSKLVCLYQRCFREEKGKRR</sequence>
<protein>
    <submittedName>
        <fullName evidence="1">Uncharacterized protein</fullName>
    </submittedName>
</protein>
<reference evidence="1" key="1">
    <citation type="submission" date="2019-04" db="EMBL/GenBank/DDBJ databases">
        <title>Genome assembly of Zosterops borbonicus 15179.</title>
        <authorList>
            <person name="Leroy T."/>
            <person name="Anselmetti Y."/>
            <person name="Tilak M.-K."/>
            <person name="Nabholz B."/>
        </authorList>
    </citation>
    <scope>NUCLEOTIDE SEQUENCE</scope>
    <source>
        <strain evidence="1">HGM_15179</strain>
        <tissue evidence="1">Muscle</tissue>
    </source>
</reference>
<proteinExistence type="predicted"/>
<accession>A0A8K1GV60</accession>
<evidence type="ECO:0000313" key="1">
    <source>
        <dbReference type="EMBL" id="TRZ26010.1"/>
    </source>
</evidence>
<keyword evidence="2" id="KW-1185">Reference proteome</keyword>
<gene>
    <name evidence="1" type="ORF">HGM15179_001133</name>
</gene>
<dbReference type="AlphaFoldDB" id="A0A8K1GV60"/>
<name>A0A8K1GV60_9PASS</name>
<dbReference type="EMBL" id="SWJQ01000019">
    <property type="protein sequence ID" value="TRZ26010.1"/>
    <property type="molecule type" value="Genomic_DNA"/>
</dbReference>
<feature type="non-terminal residue" evidence="1">
    <location>
        <position position="1"/>
    </location>
</feature>
<organism evidence="1 2">
    <name type="scientific">Zosterops borbonicus</name>
    <dbReference type="NCBI Taxonomy" id="364589"/>
    <lineage>
        <taxon>Eukaryota</taxon>
        <taxon>Metazoa</taxon>
        <taxon>Chordata</taxon>
        <taxon>Craniata</taxon>
        <taxon>Vertebrata</taxon>
        <taxon>Euteleostomi</taxon>
        <taxon>Archelosauria</taxon>
        <taxon>Archosauria</taxon>
        <taxon>Dinosauria</taxon>
        <taxon>Saurischia</taxon>
        <taxon>Theropoda</taxon>
        <taxon>Coelurosauria</taxon>
        <taxon>Aves</taxon>
        <taxon>Neognathae</taxon>
        <taxon>Neoaves</taxon>
        <taxon>Telluraves</taxon>
        <taxon>Australaves</taxon>
        <taxon>Passeriformes</taxon>
        <taxon>Sylvioidea</taxon>
        <taxon>Zosteropidae</taxon>
        <taxon>Zosterops</taxon>
    </lineage>
</organism>
<dbReference type="Proteomes" id="UP000796761">
    <property type="component" value="Unassembled WGS sequence"/>
</dbReference>